<dbReference type="InterPro" id="IPR022190">
    <property type="entry name" value="DUF3716"/>
</dbReference>
<accession>A0A066XS58</accession>
<evidence type="ECO:0000313" key="2">
    <source>
        <dbReference type="EMBL" id="KDN72073.1"/>
    </source>
</evidence>
<comment type="caution">
    <text evidence="2">The sequence shown here is derived from an EMBL/GenBank/DDBJ whole genome shotgun (WGS) entry which is preliminary data.</text>
</comment>
<dbReference type="Proteomes" id="UP000027238">
    <property type="component" value="Unassembled WGS sequence"/>
</dbReference>
<reference evidence="3" key="1">
    <citation type="journal article" date="2014" name="Genome Announc.">
        <title>Draft genome sequence of Colletotrichum sublineola, a destructive pathogen of cultivated sorghum.</title>
        <authorList>
            <person name="Baroncelli R."/>
            <person name="Sanz-Martin J.M."/>
            <person name="Rech G.E."/>
            <person name="Sukno S.A."/>
            <person name="Thon M.R."/>
        </authorList>
    </citation>
    <scope>NUCLEOTIDE SEQUENCE [LARGE SCALE GENOMIC DNA]</scope>
    <source>
        <strain evidence="3">TX430BB</strain>
    </source>
</reference>
<dbReference type="Pfam" id="PF12511">
    <property type="entry name" value="DUF3716"/>
    <property type="match status" value="1"/>
</dbReference>
<protein>
    <submittedName>
        <fullName evidence="2">Uncharacterized protein</fullName>
    </submittedName>
</protein>
<name>A0A066XS58_COLSU</name>
<dbReference type="STRING" id="1173701.A0A066XS58"/>
<organism evidence="2 3">
    <name type="scientific">Colletotrichum sublineola</name>
    <name type="common">Sorghum anthracnose fungus</name>
    <dbReference type="NCBI Taxonomy" id="1173701"/>
    <lineage>
        <taxon>Eukaryota</taxon>
        <taxon>Fungi</taxon>
        <taxon>Dikarya</taxon>
        <taxon>Ascomycota</taxon>
        <taxon>Pezizomycotina</taxon>
        <taxon>Sordariomycetes</taxon>
        <taxon>Hypocreomycetidae</taxon>
        <taxon>Glomerellales</taxon>
        <taxon>Glomerellaceae</taxon>
        <taxon>Colletotrichum</taxon>
        <taxon>Colletotrichum graminicola species complex</taxon>
    </lineage>
</organism>
<dbReference type="EMBL" id="JMSE01000060">
    <property type="protein sequence ID" value="KDN72073.1"/>
    <property type="molecule type" value="Genomic_DNA"/>
</dbReference>
<dbReference type="OrthoDB" id="4851123at2759"/>
<feature type="region of interest" description="Disordered" evidence="1">
    <location>
        <begin position="618"/>
        <end position="661"/>
    </location>
</feature>
<keyword evidence="3" id="KW-1185">Reference proteome</keyword>
<dbReference type="AlphaFoldDB" id="A0A066XS58"/>
<feature type="compositionally biased region" description="Basic and acidic residues" evidence="1">
    <location>
        <begin position="645"/>
        <end position="654"/>
    </location>
</feature>
<evidence type="ECO:0000313" key="3">
    <source>
        <dbReference type="Proteomes" id="UP000027238"/>
    </source>
</evidence>
<proteinExistence type="predicted"/>
<dbReference type="HOGENOM" id="CLU_415047_0_0_1"/>
<gene>
    <name evidence="2" type="ORF">CSUB01_10919</name>
</gene>
<dbReference type="eggNOG" id="ENOG502TD21">
    <property type="taxonomic scope" value="Eukaryota"/>
</dbReference>
<sequence>MPEPQSTSKWIACYFSQLVHVDPYHLLRNHGNSIYIIGNTDDGCYTEIAVDSSWIASLAEVFTIKKNLPYFILPPWHTIGLEEAKASYTLQMTYVQILAFCGLLIDPDSPSLGNISKTTLLHTLRSNTNTRGSNDDRQELHVIALFRCLFELAGGDVDEDEIYDLDKSVSFADNIRLCAKFVGVHCSRNWTLRLAKNIELCESVIDIYSTPAASKPEAHPPLYLLEIAADFASDRSSFLQPNHVNVFDGIQELGILLPNNTLGTIPKRLSMLLSPNDAQNLSIFISEAHQISLFSGVEEVRDTWSFLIWRAIRHFDRAEIRTWAESEDGGNVLSGLLEAEKSHRPAIESTGISLAIASFYQLLPLARPESSELEGPEYDPWLFINSFFAATGGDLLDQLGVKASMRASRTIEILSCPPVARELSPRKQSRPLTLAYGYRVIATLAQATGIERRPPCNRCARANGPWKQCVVLQSPEGIQAMKGGCANCWWNNMGSQCSHHASFATRSGVSIGLISQPPGTLADCFPGLNRWEMELETLGNPGITSRASTLARMNASELVAQYKDLVSRLDAVHASMANLTHESQQLGQQISEISLILSFQRTFEVRRTTTAGHLQTLAAPVAGSSSGPDVGSKATGPDNTGQDQPDIRPDRDASHASAWGG</sequence>
<evidence type="ECO:0000256" key="1">
    <source>
        <dbReference type="SAM" id="MobiDB-lite"/>
    </source>
</evidence>